<gene>
    <name evidence="1" type="ORF">ABT39_MTgene3431</name>
</gene>
<dbReference type="AlphaFoldDB" id="A0A101LUG0"/>
<name>A0A101LUG0_PICGL</name>
<reference evidence="1" key="1">
    <citation type="journal article" date="2015" name="Genome Biol. Evol.">
        <title>Organellar Genomes of White Spruce (Picea glauca): Assembly and Annotation.</title>
        <authorList>
            <person name="Jackman S.D."/>
            <person name="Warren R.L."/>
            <person name="Gibb E.A."/>
            <person name="Vandervalk B.P."/>
            <person name="Mohamadi H."/>
            <person name="Chu J."/>
            <person name="Raymond A."/>
            <person name="Pleasance S."/>
            <person name="Coope R."/>
            <person name="Wildung M.R."/>
            <person name="Ritland C.E."/>
            <person name="Bousquet J."/>
            <person name="Jones S.J."/>
            <person name="Bohlmann J."/>
            <person name="Birol I."/>
        </authorList>
    </citation>
    <scope>NUCLEOTIDE SEQUENCE [LARGE SCALE GENOMIC DNA]</scope>
    <source>
        <tissue evidence="1">Flushing bud</tissue>
    </source>
</reference>
<evidence type="ECO:0000313" key="1">
    <source>
        <dbReference type="EMBL" id="KUM45358.1"/>
    </source>
</evidence>
<accession>A0A101LUG0</accession>
<keyword evidence="1" id="KW-0496">Mitochondrion</keyword>
<dbReference type="Gene3D" id="2.40.70.10">
    <property type="entry name" value="Acid Proteases"/>
    <property type="match status" value="1"/>
</dbReference>
<dbReference type="CDD" id="cd00303">
    <property type="entry name" value="retropepsin_like"/>
    <property type="match status" value="1"/>
</dbReference>
<dbReference type="InterPro" id="IPR021109">
    <property type="entry name" value="Peptidase_aspartic_dom_sf"/>
</dbReference>
<proteinExistence type="predicted"/>
<geneLocation type="mitochondrion" evidence="1"/>
<protein>
    <submittedName>
        <fullName evidence="1">Uncharacterized protein</fullName>
    </submittedName>
</protein>
<sequence length="132" mass="14442">MLSLEVIQTCPSQRKALLYALGAIDPSNARLITFNIDNAEMRLPPSIAFQIPVTVKNVVIHRCIINEGASTCVMSIDVWKKLGSPELVPSMITLRSYDGRPSQPQGLYKNVPIKLAGKTVLIDVEVVDAPLD</sequence>
<organism evidence="1">
    <name type="scientific">Picea glauca</name>
    <name type="common">White spruce</name>
    <name type="synonym">Pinus glauca</name>
    <dbReference type="NCBI Taxonomy" id="3330"/>
    <lineage>
        <taxon>Eukaryota</taxon>
        <taxon>Viridiplantae</taxon>
        <taxon>Streptophyta</taxon>
        <taxon>Embryophyta</taxon>
        <taxon>Tracheophyta</taxon>
        <taxon>Spermatophyta</taxon>
        <taxon>Pinopsida</taxon>
        <taxon>Pinidae</taxon>
        <taxon>Conifers I</taxon>
        <taxon>Pinales</taxon>
        <taxon>Pinaceae</taxon>
        <taxon>Picea</taxon>
    </lineage>
</organism>
<comment type="caution">
    <text evidence="1">The sequence shown here is derived from an EMBL/GenBank/DDBJ whole genome shotgun (WGS) entry which is preliminary data.</text>
</comment>
<dbReference type="EMBL" id="LKAM01000020">
    <property type="protein sequence ID" value="KUM45358.1"/>
    <property type="molecule type" value="Genomic_DNA"/>
</dbReference>